<proteinExistence type="predicted"/>
<evidence type="ECO:0000313" key="2">
    <source>
        <dbReference type="Proteomes" id="UP001062027"/>
    </source>
</evidence>
<accession>A0ABT2RAK1</accession>
<dbReference type="RefSeq" id="WP_262662199.1">
    <property type="nucleotide sequence ID" value="NZ_JAMHKS010000071.1"/>
</dbReference>
<evidence type="ECO:0000313" key="1">
    <source>
        <dbReference type="EMBL" id="MCU6677897.1"/>
    </source>
</evidence>
<organism evidence="1 2">
    <name type="scientific">Leclercia tamurae</name>
    <dbReference type="NCBI Taxonomy" id="2926467"/>
    <lineage>
        <taxon>Bacteria</taxon>
        <taxon>Pseudomonadati</taxon>
        <taxon>Pseudomonadota</taxon>
        <taxon>Gammaproteobacteria</taxon>
        <taxon>Enterobacterales</taxon>
        <taxon>Enterobacteriaceae</taxon>
        <taxon>Leclercia</taxon>
    </lineage>
</organism>
<sequence length="92" mass="9921">MKYIVTSAFATQAESINFANSCAEVRISVAAEFAGQASPQEKFVTADGSRAIKGDAARKGNFALIAHTFFSACYARFGVFIGGRMWDSRRAT</sequence>
<comment type="caution">
    <text evidence="1">The sequence shown here is derived from an EMBL/GenBank/DDBJ whole genome shotgun (WGS) entry which is preliminary data.</text>
</comment>
<gene>
    <name evidence="1" type="ORF">M8318_09455</name>
</gene>
<dbReference type="EMBL" id="JAMHKS010000071">
    <property type="protein sequence ID" value="MCU6677897.1"/>
    <property type="molecule type" value="Genomic_DNA"/>
</dbReference>
<name>A0ABT2RAK1_9ENTR</name>
<protein>
    <submittedName>
        <fullName evidence="1">Uncharacterized protein</fullName>
    </submittedName>
</protein>
<keyword evidence="2" id="KW-1185">Reference proteome</keyword>
<reference evidence="1" key="1">
    <citation type="submission" date="2022-05" db="EMBL/GenBank/DDBJ databases">
        <title>Description of a novel species of Leclercia; Leclercia tamurae and the Proposal for a Novel Genus Silvania gen. nov. Containing Two Novel Species Silvania hatchlandensis sp. nov. and Silvania confinis sp. nov. Isolated from the Rhizosphere of Oak.</title>
        <authorList>
            <person name="Maddock D.W."/>
            <person name="Brady C.L."/>
            <person name="Denman S."/>
            <person name="Arnold D."/>
        </authorList>
    </citation>
    <scope>NUCLEOTIDE SEQUENCE</scope>
    <source>
        <strain evidence="1">H6S3</strain>
    </source>
</reference>
<dbReference type="Proteomes" id="UP001062027">
    <property type="component" value="Unassembled WGS sequence"/>
</dbReference>